<evidence type="ECO:0000313" key="6">
    <source>
        <dbReference type="EMBL" id="NMO22887.1"/>
    </source>
</evidence>
<evidence type="ECO:0000256" key="4">
    <source>
        <dbReference type="SAM" id="MobiDB-lite"/>
    </source>
</evidence>
<name>A0A848LXN6_9BACT</name>
<evidence type="ECO:0000313" key="7">
    <source>
        <dbReference type="Proteomes" id="UP000518300"/>
    </source>
</evidence>
<dbReference type="PROSITE" id="PS51118">
    <property type="entry name" value="HTH_HXLR"/>
    <property type="match status" value="1"/>
</dbReference>
<evidence type="ECO:0000256" key="2">
    <source>
        <dbReference type="ARBA" id="ARBA00023125"/>
    </source>
</evidence>
<feature type="compositionally biased region" description="Low complexity" evidence="4">
    <location>
        <begin position="126"/>
        <end position="142"/>
    </location>
</feature>
<evidence type="ECO:0000256" key="1">
    <source>
        <dbReference type="ARBA" id="ARBA00023015"/>
    </source>
</evidence>
<dbReference type="EMBL" id="JABBJJ010000489">
    <property type="protein sequence ID" value="NMO22887.1"/>
    <property type="molecule type" value="Genomic_DNA"/>
</dbReference>
<reference evidence="6 7" key="1">
    <citation type="submission" date="2020-04" db="EMBL/GenBank/DDBJ databases">
        <title>Draft genome of Pyxidicoccus fallax type strain.</title>
        <authorList>
            <person name="Whitworth D.E."/>
        </authorList>
    </citation>
    <scope>NUCLEOTIDE SEQUENCE [LARGE SCALE GENOMIC DNA]</scope>
    <source>
        <strain evidence="6 7">DSM 14698</strain>
    </source>
</reference>
<dbReference type="PANTHER" id="PTHR33204:SF29">
    <property type="entry name" value="TRANSCRIPTIONAL REGULATOR"/>
    <property type="match status" value="1"/>
</dbReference>
<comment type="caution">
    <text evidence="6">The sequence shown here is derived from an EMBL/GenBank/DDBJ whole genome shotgun (WGS) entry which is preliminary data.</text>
</comment>
<keyword evidence="2" id="KW-0238">DNA-binding</keyword>
<dbReference type="Proteomes" id="UP000518300">
    <property type="component" value="Unassembled WGS sequence"/>
</dbReference>
<evidence type="ECO:0000259" key="5">
    <source>
        <dbReference type="PROSITE" id="PS51118"/>
    </source>
</evidence>
<dbReference type="SUPFAM" id="SSF46785">
    <property type="entry name" value="Winged helix' DNA-binding domain"/>
    <property type="match status" value="1"/>
</dbReference>
<proteinExistence type="predicted"/>
<organism evidence="6 7">
    <name type="scientific">Pyxidicoccus fallax</name>
    <dbReference type="NCBI Taxonomy" id="394095"/>
    <lineage>
        <taxon>Bacteria</taxon>
        <taxon>Pseudomonadati</taxon>
        <taxon>Myxococcota</taxon>
        <taxon>Myxococcia</taxon>
        <taxon>Myxococcales</taxon>
        <taxon>Cystobacterineae</taxon>
        <taxon>Myxococcaceae</taxon>
        <taxon>Pyxidicoccus</taxon>
    </lineage>
</organism>
<dbReference type="Gene3D" id="1.10.10.10">
    <property type="entry name" value="Winged helix-like DNA-binding domain superfamily/Winged helix DNA-binding domain"/>
    <property type="match status" value="1"/>
</dbReference>
<keyword evidence="1" id="KW-0805">Transcription regulation</keyword>
<dbReference type="PANTHER" id="PTHR33204">
    <property type="entry name" value="TRANSCRIPTIONAL REGULATOR, MARR FAMILY"/>
    <property type="match status" value="1"/>
</dbReference>
<keyword evidence="3" id="KW-0804">Transcription</keyword>
<gene>
    <name evidence="6" type="ORF">HG543_49725</name>
</gene>
<keyword evidence="7" id="KW-1185">Reference proteome</keyword>
<dbReference type="InterPro" id="IPR036390">
    <property type="entry name" value="WH_DNA-bd_sf"/>
</dbReference>
<feature type="domain" description="HTH hxlR-type" evidence="5">
    <location>
        <begin position="12"/>
        <end position="110"/>
    </location>
</feature>
<dbReference type="Pfam" id="PF01638">
    <property type="entry name" value="HxlR"/>
    <property type="match status" value="1"/>
</dbReference>
<dbReference type="GO" id="GO:0003677">
    <property type="term" value="F:DNA binding"/>
    <property type="evidence" value="ECO:0007669"/>
    <property type="project" value="UniProtKB-KW"/>
</dbReference>
<sequence>MRSKRHDPKSGCPVEATLSVVGGLWKPLILFHLMGGTLRFMEITRRIPKATQRMLTLQLRELESDGVVVRRVYPQVPPKVEYELTPFGRSLAPVLLTLREWGVTYLRSHGVEPDPLPTCPASEQLASRAKAPAAADQAPGRT</sequence>
<accession>A0A848LXN6</accession>
<dbReference type="InterPro" id="IPR036388">
    <property type="entry name" value="WH-like_DNA-bd_sf"/>
</dbReference>
<dbReference type="InterPro" id="IPR002577">
    <property type="entry name" value="HTH_HxlR"/>
</dbReference>
<feature type="region of interest" description="Disordered" evidence="4">
    <location>
        <begin position="112"/>
        <end position="142"/>
    </location>
</feature>
<dbReference type="AlphaFoldDB" id="A0A848LXN6"/>
<evidence type="ECO:0000256" key="3">
    <source>
        <dbReference type="ARBA" id="ARBA00023163"/>
    </source>
</evidence>
<protein>
    <submittedName>
        <fullName evidence="6">Helix-turn-helix transcriptional regulator</fullName>
    </submittedName>
</protein>